<protein>
    <submittedName>
        <fullName evidence="1">Uncharacterized protein</fullName>
    </submittedName>
</protein>
<accession>A0A4S3J657</accession>
<name>A0A4S3J657_9EURO</name>
<evidence type="ECO:0000313" key="2">
    <source>
        <dbReference type="Proteomes" id="UP000308092"/>
    </source>
</evidence>
<comment type="caution">
    <text evidence="1">The sequence shown here is derived from an EMBL/GenBank/DDBJ whole genome shotgun (WGS) entry which is preliminary data.</text>
</comment>
<dbReference type="Proteomes" id="UP000308092">
    <property type="component" value="Unassembled WGS sequence"/>
</dbReference>
<reference evidence="1 2" key="1">
    <citation type="submission" date="2019-03" db="EMBL/GenBank/DDBJ databases">
        <title>The genome sequence of a newly discovered highly antifungal drug resistant Aspergillus species, Aspergillus tanneri NIH 1004.</title>
        <authorList>
            <person name="Mounaud S."/>
            <person name="Singh I."/>
            <person name="Joardar V."/>
            <person name="Pakala S."/>
            <person name="Pakala S."/>
            <person name="Venepally P."/>
            <person name="Hoover J."/>
            <person name="Nierman W."/>
            <person name="Chung J."/>
            <person name="Losada L."/>
        </authorList>
    </citation>
    <scope>NUCLEOTIDE SEQUENCE [LARGE SCALE GENOMIC DNA]</scope>
    <source>
        <strain evidence="1 2">NIH1004</strain>
    </source>
</reference>
<gene>
    <name evidence="1" type="ORF">EYZ11_010332</name>
</gene>
<dbReference type="EMBL" id="SOSA01000547">
    <property type="protein sequence ID" value="THC90202.1"/>
    <property type="molecule type" value="Genomic_DNA"/>
</dbReference>
<keyword evidence="2" id="KW-1185">Reference proteome</keyword>
<dbReference type="AlphaFoldDB" id="A0A4S3J657"/>
<dbReference type="VEuPathDB" id="FungiDB:EYZ11_010332"/>
<evidence type="ECO:0000313" key="1">
    <source>
        <dbReference type="EMBL" id="THC90202.1"/>
    </source>
</evidence>
<proteinExistence type="predicted"/>
<sequence length="39" mass="4624">MSSSYPRILLAKPFDLFQESTDAEVFEDLIEQLLYRRDS</sequence>
<organism evidence="1 2">
    <name type="scientific">Aspergillus tanneri</name>
    <dbReference type="NCBI Taxonomy" id="1220188"/>
    <lineage>
        <taxon>Eukaryota</taxon>
        <taxon>Fungi</taxon>
        <taxon>Dikarya</taxon>
        <taxon>Ascomycota</taxon>
        <taxon>Pezizomycotina</taxon>
        <taxon>Eurotiomycetes</taxon>
        <taxon>Eurotiomycetidae</taxon>
        <taxon>Eurotiales</taxon>
        <taxon>Aspergillaceae</taxon>
        <taxon>Aspergillus</taxon>
        <taxon>Aspergillus subgen. Circumdati</taxon>
    </lineage>
</organism>